<dbReference type="EMBL" id="QASA01000001">
    <property type="protein sequence ID" value="RDC63286.1"/>
    <property type="molecule type" value="Genomic_DNA"/>
</dbReference>
<dbReference type="Gene3D" id="3.90.1720.10">
    <property type="entry name" value="endopeptidase domain like (from Nostoc punctiforme)"/>
    <property type="match status" value="1"/>
</dbReference>
<sequence length="156" mass="17757">MYPNSSSLKTGNVLLCHTKYSLEAFAIRQVLGSNWNHAVFVAVIADQVFIVEAKGGTTLQRTPYADWCKQLPREVKLLSGSCDLAQVLAYEGLPYDYWSCVNHVWRKLFNKWFGRRAGAGAKRLYCFEFIALVYQIPNWWEATPQSIEAYLTAKPA</sequence>
<proteinExistence type="predicted"/>
<dbReference type="AlphaFoldDB" id="A0A369QJ82"/>
<organism evidence="1 2">
    <name type="scientific">Adhaeribacter pallidiroseus</name>
    <dbReference type="NCBI Taxonomy" id="2072847"/>
    <lineage>
        <taxon>Bacteria</taxon>
        <taxon>Pseudomonadati</taxon>
        <taxon>Bacteroidota</taxon>
        <taxon>Cytophagia</taxon>
        <taxon>Cytophagales</taxon>
        <taxon>Hymenobacteraceae</taxon>
        <taxon>Adhaeribacter</taxon>
    </lineage>
</organism>
<dbReference type="Proteomes" id="UP000253919">
    <property type="component" value="Unassembled WGS sequence"/>
</dbReference>
<dbReference type="InterPro" id="IPR038765">
    <property type="entry name" value="Papain-like_cys_pep_sf"/>
</dbReference>
<keyword evidence="2" id="KW-1185">Reference proteome</keyword>
<accession>A0A369QJ82</accession>
<comment type="caution">
    <text evidence="1">The sequence shown here is derived from an EMBL/GenBank/DDBJ whole genome shotgun (WGS) entry which is preliminary data.</text>
</comment>
<dbReference type="Pfam" id="PF05708">
    <property type="entry name" value="Peptidase_C92"/>
    <property type="match status" value="1"/>
</dbReference>
<reference evidence="1 2" key="1">
    <citation type="submission" date="2018-04" db="EMBL/GenBank/DDBJ databases">
        <title>Adhaeribacter sp. HMF7616 genome sequencing and assembly.</title>
        <authorList>
            <person name="Kang H."/>
            <person name="Kang J."/>
            <person name="Cha I."/>
            <person name="Kim H."/>
            <person name="Joh K."/>
        </authorList>
    </citation>
    <scope>NUCLEOTIDE SEQUENCE [LARGE SCALE GENOMIC DNA]</scope>
    <source>
        <strain evidence="1 2">HMF7616</strain>
    </source>
</reference>
<gene>
    <name evidence="1" type="ORF">AHMF7616_01888</name>
</gene>
<dbReference type="RefSeq" id="WP_115372617.1">
    <property type="nucleotide sequence ID" value="NZ_QASA01000001.1"/>
</dbReference>
<evidence type="ECO:0000313" key="2">
    <source>
        <dbReference type="Proteomes" id="UP000253919"/>
    </source>
</evidence>
<dbReference type="InterPro" id="IPR024453">
    <property type="entry name" value="Peptidase_C92"/>
</dbReference>
<name>A0A369QJ82_9BACT</name>
<evidence type="ECO:0000313" key="1">
    <source>
        <dbReference type="EMBL" id="RDC63286.1"/>
    </source>
</evidence>
<protein>
    <submittedName>
        <fullName evidence="1">Uncharacterized protein</fullName>
    </submittedName>
</protein>
<dbReference type="SUPFAM" id="SSF54001">
    <property type="entry name" value="Cysteine proteinases"/>
    <property type="match status" value="1"/>
</dbReference>